<dbReference type="InterPro" id="IPR016024">
    <property type="entry name" value="ARM-type_fold"/>
</dbReference>
<comment type="subcellular location">
    <subcellularLocation>
        <location evidence="1">Nucleus</location>
    </subcellularLocation>
</comment>
<evidence type="ECO:0000256" key="3">
    <source>
        <dbReference type="ARBA" id="ARBA00023242"/>
    </source>
</evidence>
<dbReference type="InterPro" id="IPR005343">
    <property type="entry name" value="Noc2"/>
</dbReference>
<evidence type="ECO:0000313" key="6">
    <source>
        <dbReference type="Proteomes" id="UP000053815"/>
    </source>
</evidence>
<keyword evidence="3" id="KW-0539">Nucleus</keyword>
<evidence type="ECO:0000256" key="4">
    <source>
        <dbReference type="SAM" id="MobiDB-lite"/>
    </source>
</evidence>
<organism evidence="5">
    <name type="scientific">Mucor ambiguus</name>
    <dbReference type="NCBI Taxonomy" id="91626"/>
    <lineage>
        <taxon>Eukaryota</taxon>
        <taxon>Fungi</taxon>
        <taxon>Fungi incertae sedis</taxon>
        <taxon>Mucoromycota</taxon>
        <taxon>Mucoromycotina</taxon>
        <taxon>Mucoromycetes</taxon>
        <taxon>Mucorales</taxon>
        <taxon>Mucorineae</taxon>
        <taxon>Mucoraceae</taxon>
        <taxon>Mucor</taxon>
    </lineage>
</organism>
<comment type="similarity">
    <text evidence="2">Belongs to the NOC2 family.</text>
</comment>
<dbReference type="EMBL" id="DF836387">
    <property type="protein sequence ID" value="GAN05671.1"/>
    <property type="molecule type" value="Genomic_DNA"/>
</dbReference>
<dbReference type="Pfam" id="PF03715">
    <property type="entry name" value="Noc2"/>
    <property type="match status" value="1"/>
</dbReference>
<feature type="compositionally biased region" description="Basic and acidic residues" evidence="4">
    <location>
        <begin position="46"/>
        <end position="60"/>
    </location>
</feature>
<dbReference type="GO" id="GO:0005730">
    <property type="term" value="C:nucleolus"/>
    <property type="evidence" value="ECO:0007669"/>
    <property type="project" value="TreeGrafter"/>
</dbReference>
<reference evidence="5" key="1">
    <citation type="submission" date="2014-09" db="EMBL/GenBank/DDBJ databases">
        <title>Draft genome sequence of an oleaginous Mucoromycotina fungus Mucor ambiguus NBRC6742.</title>
        <authorList>
            <person name="Takeda I."/>
            <person name="Yamane N."/>
            <person name="Morita T."/>
            <person name="Tamano K."/>
            <person name="Machida M."/>
            <person name="Baker S."/>
            <person name="Koike H."/>
        </authorList>
    </citation>
    <scope>NUCLEOTIDE SEQUENCE</scope>
    <source>
        <strain evidence="5">NBRC 6742</strain>
    </source>
</reference>
<dbReference type="STRING" id="91626.A0A0C9M6W4"/>
<dbReference type="PANTHER" id="PTHR12687">
    <property type="entry name" value="NUCLEOLAR COMPLEX 2 AND RAD4-RELATED"/>
    <property type="match status" value="1"/>
</dbReference>
<dbReference type="OrthoDB" id="10266662at2759"/>
<name>A0A0C9M6W4_9FUNG</name>
<sequence length="644" mass="74411">MGSKEKKSTIKFQKTKLKGVVKRRKEVNKFKRQIIKRQLRRGAPIDPHKDEEEGLKKAETAVDNTPQVNTEDYFCNFVIDAEESLDLDEDEEQDLDVLDSFEAILDPDQNITAEGLDEDQVMDEDDDEDVDEEESEIEDEYESEQEEDEEQDMDDSNDDSELVTLAMTNEWSAAALRKSPLAWKKMLLAFRSIVRSDEDTPKQFTYRVESSKVYIKLVRNTLKAAYPILSQHIYFLKKERYPGKTKNWPKLEKVIQLYLNNCVRFLKELSQDEVIQFVLEQLAPCTLYMGCFPKISREYLRVLLDRWSDVALSAETRSDCYKAIKHFATTAIDANRKNYMPNVLKGVYLVFANRATKINQTSLPVIQQMLEEAGDIYTVDPRASYEHASVYVRQLADHLKKAKKSQTVESFKQIYTWQFVSCLDFWASVVAATCDPSVGESSPMQAIVHPLVEVCLHTIRLNPTAQFLPLRIHLVRTLTGLIDSTGYYIPLASYLFEILSSDIFKGNPAQSELPPFDWDLHLKTPKSYLQSKDYQDAVFNVMYDCLVDFYACLGLSIAFPELAIPAVDKLKEYLVKMKGTRFVKSIRALIEKMETHKNYIEQKRAPIEYTPNRLEEANAFLRTTDFETTPLGNFLKKRNQQKQQ</sequence>
<feature type="region of interest" description="Disordered" evidence="4">
    <location>
        <begin position="107"/>
        <end position="157"/>
    </location>
</feature>
<gene>
    <name evidence="5" type="ORF">MAM1_0098c05145</name>
</gene>
<evidence type="ECO:0000256" key="2">
    <source>
        <dbReference type="ARBA" id="ARBA00005907"/>
    </source>
</evidence>
<dbReference type="Proteomes" id="UP000053815">
    <property type="component" value="Unassembled WGS sequence"/>
</dbReference>
<evidence type="ECO:0000313" key="5">
    <source>
        <dbReference type="EMBL" id="GAN05671.1"/>
    </source>
</evidence>
<dbReference type="GO" id="GO:0042273">
    <property type="term" value="P:ribosomal large subunit biogenesis"/>
    <property type="evidence" value="ECO:0007669"/>
    <property type="project" value="TreeGrafter"/>
</dbReference>
<evidence type="ECO:0000256" key="1">
    <source>
        <dbReference type="ARBA" id="ARBA00004123"/>
    </source>
</evidence>
<dbReference type="GO" id="GO:0005654">
    <property type="term" value="C:nucleoplasm"/>
    <property type="evidence" value="ECO:0007669"/>
    <property type="project" value="TreeGrafter"/>
</dbReference>
<accession>A0A0C9M6W4</accession>
<protein>
    <submittedName>
        <fullName evidence="5">Ribosome assembly protein Noc2</fullName>
    </submittedName>
</protein>
<feature type="compositionally biased region" description="Acidic residues" evidence="4">
    <location>
        <begin position="115"/>
        <end position="157"/>
    </location>
</feature>
<dbReference type="PANTHER" id="PTHR12687:SF4">
    <property type="entry name" value="NUCLEOLAR COMPLEX PROTEIN 2 HOMOLOG"/>
    <property type="match status" value="1"/>
</dbReference>
<proteinExistence type="inferred from homology"/>
<dbReference type="SUPFAM" id="SSF48371">
    <property type="entry name" value="ARM repeat"/>
    <property type="match status" value="1"/>
</dbReference>
<feature type="region of interest" description="Disordered" evidence="4">
    <location>
        <begin position="40"/>
        <end position="64"/>
    </location>
</feature>
<dbReference type="GO" id="GO:0030691">
    <property type="term" value="C:Noc2p-Noc3p complex"/>
    <property type="evidence" value="ECO:0007669"/>
    <property type="project" value="TreeGrafter"/>
</dbReference>
<dbReference type="GO" id="GO:0030690">
    <property type="term" value="C:Noc1p-Noc2p complex"/>
    <property type="evidence" value="ECO:0007669"/>
    <property type="project" value="TreeGrafter"/>
</dbReference>
<dbReference type="AlphaFoldDB" id="A0A0C9M6W4"/>
<keyword evidence="6" id="KW-1185">Reference proteome</keyword>